<evidence type="ECO:0000313" key="3">
    <source>
        <dbReference type="WBParaSite" id="SVE_2019800.1"/>
    </source>
</evidence>
<evidence type="ECO:0000313" key="2">
    <source>
        <dbReference type="Proteomes" id="UP000035680"/>
    </source>
</evidence>
<organism evidence="2 3">
    <name type="scientific">Strongyloides venezuelensis</name>
    <name type="common">Threadworm</name>
    <dbReference type="NCBI Taxonomy" id="75913"/>
    <lineage>
        <taxon>Eukaryota</taxon>
        <taxon>Metazoa</taxon>
        <taxon>Ecdysozoa</taxon>
        <taxon>Nematoda</taxon>
        <taxon>Chromadorea</taxon>
        <taxon>Rhabditida</taxon>
        <taxon>Tylenchina</taxon>
        <taxon>Panagrolaimomorpha</taxon>
        <taxon>Strongyloidoidea</taxon>
        <taxon>Strongyloididae</taxon>
        <taxon>Strongyloides</taxon>
    </lineage>
</organism>
<reference evidence="2" key="1">
    <citation type="submission" date="2014-07" db="EMBL/GenBank/DDBJ databases">
        <authorList>
            <person name="Martin A.A"/>
            <person name="De Silva N."/>
        </authorList>
    </citation>
    <scope>NUCLEOTIDE SEQUENCE</scope>
</reference>
<feature type="transmembrane region" description="Helical" evidence="1">
    <location>
        <begin position="30"/>
        <end position="51"/>
    </location>
</feature>
<dbReference type="AlphaFoldDB" id="A0A0K0G620"/>
<dbReference type="WBParaSite" id="SVE_2019800.1">
    <property type="protein sequence ID" value="SVE_2019800.1"/>
    <property type="gene ID" value="SVE_2019800"/>
</dbReference>
<proteinExistence type="predicted"/>
<keyword evidence="1" id="KW-1133">Transmembrane helix</keyword>
<feature type="transmembrane region" description="Helical" evidence="1">
    <location>
        <begin position="63"/>
        <end position="84"/>
    </location>
</feature>
<sequence>MSNSSVLFALEEEFYPINDKYFFAAVQKEILMSIVLIPNLYFLYAILTSAVFKKRQTLKRTVFLFNILNILFIANNLLISSYYLYLYHHGGVIRVKICSYMRKIQMILISFLVTTPLVITVHRYFTIFSRRNLQIYIAFAVFILSNFPSFTLFATMFFQSGTKWVPDEICTLIKGSTLPIVDKISDLLYYFAATVPLIVGFINFYMIKCLNLHASKFSSSKSKQNDNKTIFINLIIQTFQPLIGQGPLI</sequence>
<reference evidence="3" key="2">
    <citation type="submission" date="2015-08" db="UniProtKB">
        <authorList>
            <consortium name="WormBaseParasite"/>
        </authorList>
    </citation>
    <scope>IDENTIFICATION</scope>
</reference>
<accession>A0A0K0G620</accession>
<protein>
    <submittedName>
        <fullName evidence="3">G_PROTEIN_RECEP_F1_2 domain-containing protein</fullName>
    </submittedName>
</protein>
<keyword evidence="1" id="KW-0812">Transmembrane</keyword>
<feature type="transmembrane region" description="Helical" evidence="1">
    <location>
        <begin position="187"/>
        <end position="207"/>
    </location>
</feature>
<feature type="transmembrane region" description="Helical" evidence="1">
    <location>
        <begin position="137"/>
        <end position="158"/>
    </location>
</feature>
<dbReference type="Proteomes" id="UP000035680">
    <property type="component" value="Unassembled WGS sequence"/>
</dbReference>
<feature type="transmembrane region" description="Helical" evidence="1">
    <location>
        <begin position="104"/>
        <end position="125"/>
    </location>
</feature>
<evidence type="ECO:0000256" key="1">
    <source>
        <dbReference type="SAM" id="Phobius"/>
    </source>
</evidence>
<keyword evidence="1" id="KW-0472">Membrane</keyword>
<name>A0A0K0G620_STRVS</name>
<keyword evidence="2" id="KW-1185">Reference proteome</keyword>